<sequence length="314" mass="34773">MKTKIRIGILGIGAVGGYFGGRLAQKYATSGSVEIVFITRASSECIIKNYGLTLLTSDSEDFVYHNLVTSDLNKVGVLDYLICAVKSYDLEESLLSLKGSISDNTVILSLQNGVDTKERIQKIYPTIEVLEGCAYIVAKLVAPATVQVMGKMHSLYFGSATVSAKRQNELADILNADGIDCYLSPNIEQLLWEKFVFVSSLATLTSFLNLSIGPILEDENHRTKLRQLVTEAANIANRNTVLLPDIIEITMKKFTTLHYDATSSMHNDFLKGRKTESQTLTNFIVISGLRLGVPTPEYDSIMATYLQWKMDYVL</sequence>
<keyword evidence="5" id="KW-0566">Pantothenate biosynthesis</keyword>
<dbReference type="InterPro" id="IPR013332">
    <property type="entry name" value="KPR_N"/>
</dbReference>
<proteinExistence type="inferred from homology"/>
<keyword evidence="3 5" id="KW-0560">Oxidoreductase</keyword>
<gene>
    <name evidence="8" type="ORF">KZH69_09075</name>
</gene>
<dbReference type="EMBL" id="JAHWYN010000006">
    <property type="protein sequence ID" value="MBW4360632.1"/>
    <property type="molecule type" value="Genomic_DNA"/>
</dbReference>
<evidence type="ECO:0000256" key="5">
    <source>
        <dbReference type="RuleBase" id="RU362068"/>
    </source>
</evidence>
<feature type="domain" description="Ketopantoate reductase N-terminal" evidence="6">
    <location>
        <begin position="7"/>
        <end position="159"/>
    </location>
</feature>
<accession>A0ABS6XVD3</accession>
<keyword evidence="9" id="KW-1185">Reference proteome</keyword>
<dbReference type="PANTHER" id="PTHR21708:SF26">
    <property type="entry name" value="2-DEHYDROPANTOATE 2-REDUCTASE"/>
    <property type="match status" value="1"/>
</dbReference>
<comment type="pathway">
    <text evidence="5">Cofactor biosynthesis; (R)-pantothenate biosynthesis; (R)-pantoate from 3-methyl-2-oxobutanoate: step 2/2.</text>
</comment>
<evidence type="ECO:0000259" key="7">
    <source>
        <dbReference type="Pfam" id="PF08546"/>
    </source>
</evidence>
<reference evidence="8 9" key="1">
    <citation type="submission" date="2021-07" db="EMBL/GenBank/DDBJ databases">
        <title>Flavobacterium sp. nov. isolated from sediment on the Taihu Lake.</title>
        <authorList>
            <person name="Qu J.-H."/>
        </authorList>
    </citation>
    <scope>NUCLEOTIDE SEQUENCE [LARGE SCALE GENOMIC DNA]</scope>
    <source>
        <strain evidence="8 9">NAS39</strain>
    </source>
</reference>
<dbReference type="InterPro" id="IPR013752">
    <property type="entry name" value="KPA_reductase"/>
</dbReference>
<feature type="domain" description="Ketopantoate reductase C-terminal" evidence="7">
    <location>
        <begin position="186"/>
        <end position="303"/>
    </location>
</feature>
<evidence type="ECO:0000256" key="2">
    <source>
        <dbReference type="ARBA" id="ARBA00022857"/>
    </source>
</evidence>
<dbReference type="InterPro" id="IPR003710">
    <property type="entry name" value="ApbA"/>
</dbReference>
<dbReference type="PANTHER" id="PTHR21708">
    <property type="entry name" value="PROBABLE 2-DEHYDROPANTOATE 2-REDUCTASE"/>
    <property type="match status" value="1"/>
</dbReference>
<evidence type="ECO:0000313" key="8">
    <source>
        <dbReference type="EMBL" id="MBW4360632.1"/>
    </source>
</evidence>
<comment type="function">
    <text evidence="5">Catalyzes the NADPH-dependent reduction of ketopantoate into pantoic acid.</text>
</comment>
<protein>
    <recommendedName>
        <fullName evidence="1 5">2-dehydropantoate 2-reductase</fullName>
        <ecNumber evidence="1 5">1.1.1.169</ecNumber>
    </recommendedName>
    <alternativeName>
        <fullName evidence="4 5">Ketopantoate reductase</fullName>
    </alternativeName>
</protein>
<dbReference type="Pfam" id="PF02558">
    <property type="entry name" value="ApbA"/>
    <property type="match status" value="1"/>
</dbReference>
<evidence type="ECO:0000256" key="1">
    <source>
        <dbReference type="ARBA" id="ARBA00013014"/>
    </source>
</evidence>
<name>A0ABS6XVD3_9FLAO</name>
<comment type="catalytic activity">
    <reaction evidence="5">
        <text>(R)-pantoate + NADP(+) = 2-dehydropantoate + NADPH + H(+)</text>
        <dbReference type="Rhea" id="RHEA:16233"/>
        <dbReference type="ChEBI" id="CHEBI:11561"/>
        <dbReference type="ChEBI" id="CHEBI:15378"/>
        <dbReference type="ChEBI" id="CHEBI:15980"/>
        <dbReference type="ChEBI" id="CHEBI:57783"/>
        <dbReference type="ChEBI" id="CHEBI:58349"/>
        <dbReference type="EC" id="1.1.1.169"/>
    </reaction>
</comment>
<dbReference type="EC" id="1.1.1.169" evidence="1 5"/>
<evidence type="ECO:0000256" key="3">
    <source>
        <dbReference type="ARBA" id="ARBA00023002"/>
    </source>
</evidence>
<dbReference type="RefSeq" id="WP_219317111.1">
    <property type="nucleotide sequence ID" value="NZ_JAHWYN010000006.1"/>
</dbReference>
<comment type="similarity">
    <text evidence="5">Belongs to the ketopantoate reductase family.</text>
</comment>
<dbReference type="NCBIfam" id="TIGR00745">
    <property type="entry name" value="apbA_panE"/>
    <property type="match status" value="1"/>
</dbReference>
<dbReference type="Pfam" id="PF08546">
    <property type="entry name" value="ApbA_C"/>
    <property type="match status" value="1"/>
</dbReference>
<dbReference type="Proteomes" id="UP000812031">
    <property type="component" value="Unassembled WGS sequence"/>
</dbReference>
<evidence type="ECO:0000256" key="4">
    <source>
        <dbReference type="ARBA" id="ARBA00032024"/>
    </source>
</evidence>
<evidence type="ECO:0000313" key="9">
    <source>
        <dbReference type="Proteomes" id="UP000812031"/>
    </source>
</evidence>
<evidence type="ECO:0000259" key="6">
    <source>
        <dbReference type="Pfam" id="PF02558"/>
    </source>
</evidence>
<comment type="caution">
    <text evidence="8">The sequence shown here is derived from an EMBL/GenBank/DDBJ whole genome shotgun (WGS) entry which is preliminary data.</text>
</comment>
<organism evidence="8 9">
    <name type="scientific">Flavobacterium taihuense</name>
    <dbReference type="NCBI Taxonomy" id="2857508"/>
    <lineage>
        <taxon>Bacteria</taxon>
        <taxon>Pseudomonadati</taxon>
        <taxon>Bacteroidota</taxon>
        <taxon>Flavobacteriia</taxon>
        <taxon>Flavobacteriales</taxon>
        <taxon>Flavobacteriaceae</taxon>
        <taxon>Flavobacterium</taxon>
    </lineage>
</organism>
<keyword evidence="2 5" id="KW-0521">NADP</keyword>
<dbReference type="InterPro" id="IPR051402">
    <property type="entry name" value="KPR-Related"/>
</dbReference>